<evidence type="ECO:0000256" key="4">
    <source>
        <dbReference type="ARBA" id="ARBA00022989"/>
    </source>
</evidence>
<evidence type="ECO:0000256" key="1">
    <source>
        <dbReference type="ARBA" id="ARBA00004651"/>
    </source>
</evidence>
<gene>
    <name evidence="7" type="ORF">RYX45_12495</name>
</gene>
<feature type="transmembrane region" description="Helical" evidence="6">
    <location>
        <begin position="145"/>
        <end position="168"/>
    </location>
</feature>
<name>A0AAJ2NPA9_ALKPS</name>
<keyword evidence="5 6" id="KW-0472">Membrane</keyword>
<comment type="caution">
    <text evidence="7">The sequence shown here is derived from an EMBL/GenBank/DDBJ whole genome shotgun (WGS) entry which is preliminary data.</text>
</comment>
<keyword evidence="3 6" id="KW-0812">Transmembrane</keyword>
<organism evidence="7 8">
    <name type="scientific">Alkalihalophilus pseudofirmus</name>
    <name type="common">Bacillus pseudofirmus</name>
    <dbReference type="NCBI Taxonomy" id="79885"/>
    <lineage>
        <taxon>Bacteria</taxon>
        <taxon>Bacillati</taxon>
        <taxon>Bacillota</taxon>
        <taxon>Bacilli</taxon>
        <taxon>Bacillales</taxon>
        <taxon>Bacillaceae</taxon>
        <taxon>Alkalihalophilus</taxon>
    </lineage>
</organism>
<evidence type="ECO:0000256" key="5">
    <source>
        <dbReference type="ARBA" id="ARBA00023136"/>
    </source>
</evidence>
<dbReference type="PANTHER" id="PTHR30249">
    <property type="entry name" value="PUTATIVE SEROTONIN TRANSPORTER"/>
    <property type="match status" value="1"/>
</dbReference>
<comment type="subcellular location">
    <subcellularLocation>
        <location evidence="1">Cell membrane</location>
        <topology evidence="1">Multi-pass membrane protein</topology>
    </subcellularLocation>
</comment>
<dbReference type="Pfam" id="PF04172">
    <property type="entry name" value="LrgB"/>
    <property type="match status" value="1"/>
</dbReference>
<dbReference type="Proteomes" id="UP001285636">
    <property type="component" value="Unassembled WGS sequence"/>
</dbReference>
<sequence>MNEWSITIIMLALTIIIYGFAKTFYKRLSHPFTLPILTSTLSIILLLLLLDIDYHLYKEGSRWLDELLGAAVVALAYPLYKQLPMLKRFILPILLSITVGAFIGVFSGVLLSRWLGIDSSIIGALAPKSITTPVAMEIAYNLGSAAPLAAVFVMIAGIGGAVLSPFLYKWFNITHPISRGIGMGCASHAIGTAKAFENGELDGAASSIAMTVSAIVVALIITVFF</sequence>
<dbReference type="RefSeq" id="WP_012960143.1">
    <property type="nucleotide sequence ID" value="NZ_CP144224.1"/>
</dbReference>
<evidence type="ECO:0000313" key="7">
    <source>
        <dbReference type="EMBL" id="MDV2886001.1"/>
    </source>
</evidence>
<accession>A0AAJ2NPA9</accession>
<feature type="transmembrane region" description="Helical" evidence="6">
    <location>
        <begin position="89"/>
        <end position="111"/>
    </location>
</feature>
<evidence type="ECO:0000313" key="8">
    <source>
        <dbReference type="Proteomes" id="UP001285636"/>
    </source>
</evidence>
<feature type="transmembrane region" description="Helical" evidence="6">
    <location>
        <begin position="204"/>
        <end position="224"/>
    </location>
</feature>
<evidence type="ECO:0000256" key="2">
    <source>
        <dbReference type="ARBA" id="ARBA00022475"/>
    </source>
</evidence>
<evidence type="ECO:0000256" key="3">
    <source>
        <dbReference type="ARBA" id="ARBA00022692"/>
    </source>
</evidence>
<dbReference type="AlphaFoldDB" id="A0AAJ2NPA9"/>
<proteinExistence type="predicted"/>
<dbReference type="GO" id="GO:0005886">
    <property type="term" value="C:plasma membrane"/>
    <property type="evidence" value="ECO:0007669"/>
    <property type="project" value="UniProtKB-SubCell"/>
</dbReference>
<dbReference type="InterPro" id="IPR007300">
    <property type="entry name" value="CidB/LrgB"/>
</dbReference>
<dbReference type="EMBL" id="JAWJAY010000002">
    <property type="protein sequence ID" value="MDV2886001.1"/>
    <property type="molecule type" value="Genomic_DNA"/>
</dbReference>
<dbReference type="PANTHER" id="PTHR30249:SF17">
    <property type="entry name" value="HOLIN-LIKE PROTEIN CIDB"/>
    <property type="match status" value="1"/>
</dbReference>
<evidence type="ECO:0000256" key="6">
    <source>
        <dbReference type="SAM" id="Phobius"/>
    </source>
</evidence>
<feature type="transmembrane region" description="Helical" evidence="6">
    <location>
        <begin position="6"/>
        <end position="25"/>
    </location>
</feature>
<feature type="transmembrane region" description="Helical" evidence="6">
    <location>
        <begin position="32"/>
        <end position="50"/>
    </location>
</feature>
<keyword evidence="4 6" id="KW-1133">Transmembrane helix</keyword>
<keyword evidence="2" id="KW-1003">Cell membrane</keyword>
<reference evidence="7" key="1">
    <citation type="submission" date="2023-10" db="EMBL/GenBank/DDBJ databases">
        <title>Screening of Alkalihalophilus pseudofirmusBZ-TG-HK211 and Its Alleviation of Salt Stress on Rapeseed Growth.</title>
        <authorList>
            <person name="Zhao B."/>
            <person name="Guo T."/>
        </authorList>
    </citation>
    <scope>NUCLEOTIDE SEQUENCE</scope>
    <source>
        <strain evidence="7">BZ-TG-HK211</strain>
    </source>
</reference>
<protein>
    <submittedName>
        <fullName evidence="7">LrgB family protein</fullName>
    </submittedName>
</protein>